<dbReference type="Proteomes" id="UP000053664">
    <property type="component" value="Unassembled WGS sequence"/>
</dbReference>
<proteinExistence type="predicted"/>
<feature type="compositionally biased region" description="Low complexity" evidence="1">
    <location>
        <begin position="19"/>
        <end position="57"/>
    </location>
</feature>
<feature type="compositionally biased region" description="Basic and acidic residues" evidence="1">
    <location>
        <begin position="548"/>
        <end position="561"/>
    </location>
</feature>
<dbReference type="InterPro" id="IPR036020">
    <property type="entry name" value="WW_dom_sf"/>
</dbReference>
<feature type="compositionally biased region" description="Low complexity" evidence="1">
    <location>
        <begin position="508"/>
        <end position="523"/>
    </location>
</feature>
<feature type="domain" description="WW" evidence="2">
    <location>
        <begin position="65"/>
        <end position="100"/>
    </location>
</feature>
<dbReference type="AlphaFoldDB" id="A0A061HC93"/>
<feature type="compositionally biased region" description="Low complexity" evidence="1">
    <location>
        <begin position="640"/>
        <end position="651"/>
    </location>
</feature>
<dbReference type="KEGG" id="pfp:PFL1_02880"/>
<evidence type="ECO:0000259" key="2">
    <source>
        <dbReference type="PROSITE" id="PS50020"/>
    </source>
</evidence>
<feature type="compositionally biased region" description="Low complexity" evidence="1">
    <location>
        <begin position="698"/>
        <end position="722"/>
    </location>
</feature>
<feature type="compositionally biased region" description="Basic and acidic residues" evidence="1">
    <location>
        <begin position="464"/>
        <end position="482"/>
    </location>
</feature>
<dbReference type="Gene3D" id="2.20.70.10">
    <property type="match status" value="1"/>
</dbReference>
<evidence type="ECO:0000313" key="3">
    <source>
        <dbReference type="EMBL" id="EPQ29660.1"/>
    </source>
</evidence>
<dbReference type="RefSeq" id="XP_007878584.1">
    <property type="nucleotide sequence ID" value="XM_007880393.1"/>
</dbReference>
<feature type="compositionally biased region" description="Low complexity" evidence="1">
    <location>
        <begin position="251"/>
        <end position="263"/>
    </location>
</feature>
<accession>A0A061HC93</accession>
<dbReference type="EMBL" id="KE361630">
    <property type="protein sequence ID" value="EPQ29660.1"/>
    <property type="molecule type" value="Genomic_DNA"/>
</dbReference>
<feature type="compositionally biased region" description="Basic residues" evidence="1">
    <location>
        <begin position="628"/>
        <end position="639"/>
    </location>
</feature>
<feature type="compositionally biased region" description="Low complexity" evidence="1">
    <location>
        <begin position="160"/>
        <end position="184"/>
    </location>
</feature>
<feature type="region of interest" description="Disordered" evidence="1">
    <location>
        <begin position="19"/>
        <end position="758"/>
    </location>
</feature>
<dbReference type="Pfam" id="PF00397">
    <property type="entry name" value="WW"/>
    <property type="match status" value="1"/>
</dbReference>
<reference evidence="3 4" key="1">
    <citation type="journal article" date="2013" name="Plant Cell">
        <title>The transition from a phytopathogenic smut ancestor to an anamorphic biocontrol agent deciphered by comparative whole-genome analysis.</title>
        <authorList>
            <person name="Lefebvre F."/>
            <person name="Joly D.L."/>
            <person name="Labbe C."/>
            <person name="Teichmann B."/>
            <person name="Linning R."/>
            <person name="Belzile F."/>
            <person name="Bakkeren G."/>
            <person name="Belanger R.R."/>
        </authorList>
    </citation>
    <scope>NUCLEOTIDE SEQUENCE [LARGE SCALE GENOMIC DNA]</scope>
    <source>
        <strain evidence="3 4">PF-1</strain>
    </source>
</reference>
<dbReference type="CDD" id="cd00201">
    <property type="entry name" value="WW"/>
    <property type="match status" value="1"/>
</dbReference>
<feature type="compositionally biased region" description="Low complexity" evidence="1">
    <location>
        <begin position="562"/>
        <end position="575"/>
    </location>
</feature>
<dbReference type="PROSITE" id="PS50020">
    <property type="entry name" value="WW_DOMAIN_2"/>
    <property type="match status" value="1"/>
</dbReference>
<feature type="compositionally biased region" description="Basic and acidic residues" evidence="1">
    <location>
        <begin position="723"/>
        <end position="758"/>
    </location>
</feature>
<protein>
    <recommendedName>
        <fullName evidence="2">WW domain-containing protein</fullName>
    </recommendedName>
</protein>
<dbReference type="GeneID" id="19316993"/>
<evidence type="ECO:0000313" key="4">
    <source>
        <dbReference type="Proteomes" id="UP000053664"/>
    </source>
</evidence>
<dbReference type="HOGENOM" id="CLU_367654_0_0_1"/>
<evidence type="ECO:0000256" key="1">
    <source>
        <dbReference type="SAM" id="MobiDB-lite"/>
    </source>
</evidence>
<feature type="compositionally biased region" description="Basic and acidic residues" evidence="1">
    <location>
        <begin position="204"/>
        <end position="214"/>
    </location>
</feature>
<feature type="compositionally biased region" description="Low complexity" evidence="1">
    <location>
        <begin position="106"/>
        <end position="119"/>
    </location>
</feature>
<dbReference type="eggNOG" id="ENOG502R8TA">
    <property type="taxonomic scope" value="Eukaryota"/>
</dbReference>
<dbReference type="SUPFAM" id="SSF51045">
    <property type="entry name" value="WW domain"/>
    <property type="match status" value="1"/>
</dbReference>
<feature type="compositionally biased region" description="Basic and acidic residues" evidence="1">
    <location>
        <begin position="322"/>
        <end position="332"/>
    </location>
</feature>
<dbReference type="InterPro" id="IPR001202">
    <property type="entry name" value="WW_dom"/>
</dbReference>
<name>A0A061HC93_9BASI</name>
<gene>
    <name evidence="3" type="ORF">PFL1_02880</name>
</gene>
<feature type="compositionally biased region" description="Polar residues" evidence="1">
    <location>
        <begin position="86"/>
        <end position="97"/>
    </location>
</feature>
<organism evidence="3 4">
    <name type="scientific">Pseudozyma flocculosa PF-1</name>
    <dbReference type="NCBI Taxonomy" id="1277687"/>
    <lineage>
        <taxon>Eukaryota</taxon>
        <taxon>Fungi</taxon>
        <taxon>Dikarya</taxon>
        <taxon>Basidiomycota</taxon>
        <taxon>Ustilaginomycotina</taxon>
        <taxon>Ustilaginomycetes</taxon>
        <taxon>Ustilaginales</taxon>
        <taxon>Ustilaginaceae</taxon>
        <taxon>Pseudozyma</taxon>
    </lineage>
</organism>
<feature type="compositionally biased region" description="Low complexity" evidence="1">
    <location>
        <begin position="191"/>
        <end position="200"/>
    </location>
</feature>
<feature type="compositionally biased region" description="Basic and acidic residues" evidence="1">
    <location>
        <begin position="137"/>
        <end position="147"/>
    </location>
</feature>
<sequence length="758" mass="80051">MFADDEAIDYGDDDVQLVQQQEQPQKPATADDAAQIANAHDNGAHDAATAAATNDTGSITEADDPTLPPGWKAIQSRSAGGECYYYNSTTGESTWDKPTQPAYDLAPSEASSAIAASSAQDPGHQAPLQHAATEATVELHDEARDVENNAALQTGQNGDAPPHAGAHHSAPVDQQHAAGQAAQAEPVLDSSTRAPSAAADVADDSLRAPSRWEDERTEDQGSNQPPHHKRRRDARREERERAPQGITIRGSAASAASANASQDRAARLETRTGDVAKTPTGPKSMLTGGAEPDMWPPPGKRRRRASEERALQPQGDAGWRSRGVDRSTRDESAEAGPAGTAAEVERPHANDTVAAAYASRNKARARASTPPDGPPPSAWPTAEYGGERGGPGGGRRRGARPLRPPRPPSPDCYRPAEEAARAAYAPAEPRRRQSSDRIAPVESTSLLARLSTSKDATEASVPRAPRDGERRISEARPRDRSPPRASASNGAARERSRESLPGPSTPLARDAAATSAKAEAPPADRWGRHARRRESAQPQLQPQPTSQQEERRPEARPRPERSAAATSPPAAVATPLRSDTERVTGWDAMRARRGGAAAQPSTPAPPSRREETDAMVPLEPSRLGSSRRGARGSSRRRSRSPPAAATAPARWGRSETPSGPPAAVSAPVETGWGPRGARGGRNAVPAPAPASTPMRQWGKPAQAASPSAPVTASASASAATTAKAERAEGGARAAPERELSLEEREERIRRRERELGLI</sequence>
<feature type="compositionally biased region" description="Polar residues" evidence="1">
    <location>
        <begin position="442"/>
        <end position="454"/>
    </location>
</feature>
<feature type="compositionally biased region" description="Basic and acidic residues" evidence="1">
    <location>
        <begin position="264"/>
        <end position="274"/>
    </location>
</feature>
<dbReference type="SMART" id="SM00456">
    <property type="entry name" value="WW"/>
    <property type="match status" value="1"/>
</dbReference>
<feature type="compositionally biased region" description="Low complexity" evidence="1">
    <location>
        <begin position="537"/>
        <end position="547"/>
    </location>
</feature>